<dbReference type="Pfam" id="PF01244">
    <property type="entry name" value="Peptidase_M19"/>
    <property type="match status" value="1"/>
</dbReference>
<comment type="caution">
    <text evidence="1">The sequence shown here is derived from an EMBL/GenBank/DDBJ whole genome shotgun (WGS) entry which is preliminary data.</text>
</comment>
<proteinExistence type="predicted"/>
<accession>X1PYW6</accession>
<dbReference type="SUPFAM" id="SSF51556">
    <property type="entry name" value="Metallo-dependent hydrolases"/>
    <property type="match status" value="1"/>
</dbReference>
<organism evidence="1">
    <name type="scientific">marine sediment metagenome</name>
    <dbReference type="NCBI Taxonomy" id="412755"/>
    <lineage>
        <taxon>unclassified sequences</taxon>
        <taxon>metagenomes</taxon>
        <taxon>ecological metagenomes</taxon>
    </lineage>
</organism>
<dbReference type="AlphaFoldDB" id="X1PYW6"/>
<sequence length="94" mass="10525">MVLIDRILTLIENNSELFLIRHPEELKNFKRRGIGILLAIEGGDAIEGSIELLRDFQRLGVKILTLTWNKSNLIGDAALDSTKPHNGLSDFGKQ</sequence>
<dbReference type="EMBL" id="BARW01001563">
    <property type="protein sequence ID" value="GAI61128.1"/>
    <property type="molecule type" value="Genomic_DNA"/>
</dbReference>
<dbReference type="PANTHER" id="PTHR10443:SF12">
    <property type="entry name" value="DIPEPTIDASE"/>
    <property type="match status" value="1"/>
</dbReference>
<dbReference type="GO" id="GO:0070573">
    <property type="term" value="F:metallodipeptidase activity"/>
    <property type="evidence" value="ECO:0007669"/>
    <property type="project" value="InterPro"/>
</dbReference>
<dbReference type="PANTHER" id="PTHR10443">
    <property type="entry name" value="MICROSOMAL DIPEPTIDASE"/>
    <property type="match status" value="1"/>
</dbReference>
<dbReference type="GO" id="GO:0006508">
    <property type="term" value="P:proteolysis"/>
    <property type="evidence" value="ECO:0007669"/>
    <property type="project" value="InterPro"/>
</dbReference>
<reference evidence="1" key="1">
    <citation type="journal article" date="2014" name="Front. Microbiol.">
        <title>High frequency of phylogenetically diverse reductive dehalogenase-homologous genes in deep subseafloor sedimentary metagenomes.</title>
        <authorList>
            <person name="Kawai M."/>
            <person name="Futagami T."/>
            <person name="Toyoda A."/>
            <person name="Takaki Y."/>
            <person name="Nishi S."/>
            <person name="Hori S."/>
            <person name="Arai W."/>
            <person name="Tsubouchi T."/>
            <person name="Morono Y."/>
            <person name="Uchiyama I."/>
            <person name="Ito T."/>
            <person name="Fujiyama A."/>
            <person name="Inagaki F."/>
            <person name="Takami H."/>
        </authorList>
    </citation>
    <scope>NUCLEOTIDE SEQUENCE</scope>
    <source>
        <strain evidence="1">Expedition CK06-06</strain>
    </source>
</reference>
<dbReference type="InterPro" id="IPR032466">
    <property type="entry name" value="Metal_Hydrolase"/>
</dbReference>
<gene>
    <name evidence="1" type="ORF">S12H4_04895</name>
</gene>
<dbReference type="PROSITE" id="PS51365">
    <property type="entry name" value="RENAL_DIPEPTIDASE_2"/>
    <property type="match status" value="1"/>
</dbReference>
<protein>
    <submittedName>
        <fullName evidence="1">Uncharacterized protein</fullName>
    </submittedName>
</protein>
<dbReference type="Gene3D" id="3.20.20.140">
    <property type="entry name" value="Metal-dependent hydrolases"/>
    <property type="match status" value="1"/>
</dbReference>
<name>X1PYW6_9ZZZZ</name>
<evidence type="ECO:0000313" key="1">
    <source>
        <dbReference type="EMBL" id="GAI61128.1"/>
    </source>
</evidence>
<feature type="non-terminal residue" evidence="1">
    <location>
        <position position="94"/>
    </location>
</feature>
<dbReference type="InterPro" id="IPR008257">
    <property type="entry name" value="Pept_M19"/>
</dbReference>